<dbReference type="Proteomes" id="UP000249464">
    <property type="component" value="Unassembled WGS sequence"/>
</dbReference>
<keyword evidence="2" id="KW-1185">Reference proteome</keyword>
<proteinExistence type="predicted"/>
<accession>A0A2X0P862</accession>
<evidence type="ECO:0000313" key="1">
    <source>
        <dbReference type="EMBL" id="SGY55419.1"/>
    </source>
</evidence>
<protein>
    <submittedName>
        <fullName evidence="1">BQ5605_C006g04021 protein</fullName>
    </submittedName>
</protein>
<dbReference type="AlphaFoldDB" id="A0A2X0P862"/>
<sequence>MARTQLGAECCRLKLKCSRVLWPCTSCVKRGCKKLCPNGTLAPSGRTIKTVKERNSLSKRVDILEQLMCEN</sequence>
<evidence type="ECO:0000313" key="2">
    <source>
        <dbReference type="Proteomes" id="UP000249464"/>
    </source>
</evidence>
<gene>
    <name evidence="1" type="primary">BQ5605_C006g04021</name>
    <name evidence="1" type="ORF">BQ5605_C006G04021</name>
</gene>
<dbReference type="EMBL" id="FQNC01000044">
    <property type="protein sequence ID" value="SGY55419.1"/>
    <property type="molecule type" value="Genomic_DNA"/>
</dbReference>
<reference evidence="1 2" key="1">
    <citation type="submission" date="2016-11" db="EMBL/GenBank/DDBJ databases">
        <authorList>
            <person name="Jaros S."/>
            <person name="Januszkiewicz K."/>
            <person name="Wedrychowicz H."/>
        </authorList>
    </citation>
    <scope>NUCLEOTIDE SEQUENCE [LARGE SCALE GENOMIC DNA]</scope>
</reference>
<name>A0A2X0P862_9BASI</name>
<organism evidence="1 2">
    <name type="scientific">Microbotryum silenes-dioicae</name>
    <dbReference type="NCBI Taxonomy" id="796604"/>
    <lineage>
        <taxon>Eukaryota</taxon>
        <taxon>Fungi</taxon>
        <taxon>Dikarya</taxon>
        <taxon>Basidiomycota</taxon>
        <taxon>Pucciniomycotina</taxon>
        <taxon>Microbotryomycetes</taxon>
        <taxon>Microbotryales</taxon>
        <taxon>Microbotryaceae</taxon>
        <taxon>Microbotryum</taxon>
    </lineage>
</organism>
<dbReference type="STRING" id="796604.A0A2X0P862"/>